<name>A0ABN6WUC7_9BACT</name>
<feature type="domain" description="AMP-activated protein kinase glycogen-binding" evidence="1">
    <location>
        <begin position="21"/>
        <end position="90"/>
    </location>
</feature>
<dbReference type="Gene3D" id="2.60.40.10">
    <property type="entry name" value="Immunoglobulins"/>
    <property type="match status" value="1"/>
</dbReference>
<sequence length="92" mass="10488">MIKVTKKGKKTWVTFTTPAIACESIEIKGSWNDWEAEPMKRKKSGEFYITKVLPTGENYEFGYLCDGREWMTEETLPTVGTVFGSENSVLKL</sequence>
<keyword evidence="3" id="KW-1185">Reference proteome</keyword>
<dbReference type="SUPFAM" id="SSF81296">
    <property type="entry name" value="E set domains"/>
    <property type="match status" value="1"/>
</dbReference>
<protein>
    <recommendedName>
        <fullName evidence="1">AMP-activated protein kinase glycogen-binding domain-containing protein</fullName>
    </recommendedName>
</protein>
<dbReference type="EMBL" id="AP027370">
    <property type="protein sequence ID" value="BDY11737.1"/>
    <property type="molecule type" value="Genomic_DNA"/>
</dbReference>
<organism evidence="2 3">
    <name type="scientific">Hydrogenimonas cancrithermarum</name>
    <dbReference type="NCBI Taxonomy" id="2993563"/>
    <lineage>
        <taxon>Bacteria</taxon>
        <taxon>Pseudomonadati</taxon>
        <taxon>Campylobacterota</taxon>
        <taxon>Epsilonproteobacteria</taxon>
        <taxon>Campylobacterales</taxon>
        <taxon>Hydrogenimonadaceae</taxon>
        <taxon>Hydrogenimonas</taxon>
    </lineage>
</organism>
<dbReference type="Proteomes" id="UP001321445">
    <property type="component" value="Chromosome"/>
</dbReference>
<reference evidence="2 3" key="1">
    <citation type="submission" date="2023-03" db="EMBL/GenBank/DDBJ databases">
        <title>Description of Hydrogenimonas sp. ISO32.</title>
        <authorList>
            <person name="Mino S."/>
            <person name="Fukazawa S."/>
            <person name="Sawabe T."/>
        </authorList>
    </citation>
    <scope>NUCLEOTIDE SEQUENCE [LARGE SCALE GENOMIC DNA]</scope>
    <source>
        <strain evidence="2 3">ISO32</strain>
    </source>
</reference>
<accession>A0ABN6WUC7</accession>
<gene>
    <name evidence="2" type="ORF">HCR_00490</name>
</gene>
<dbReference type="InterPro" id="IPR032640">
    <property type="entry name" value="AMPK1_CBM"/>
</dbReference>
<evidence type="ECO:0000259" key="1">
    <source>
        <dbReference type="Pfam" id="PF16561"/>
    </source>
</evidence>
<dbReference type="InterPro" id="IPR014756">
    <property type="entry name" value="Ig_E-set"/>
</dbReference>
<dbReference type="InterPro" id="IPR013783">
    <property type="entry name" value="Ig-like_fold"/>
</dbReference>
<proteinExistence type="predicted"/>
<dbReference type="CDD" id="cd07184">
    <property type="entry name" value="E_set_Isoamylase_like_N"/>
    <property type="match status" value="1"/>
</dbReference>
<dbReference type="Pfam" id="PF16561">
    <property type="entry name" value="AMPK1_CBM"/>
    <property type="match status" value="1"/>
</dbReference>
<evidence type="ECO:0000313" key="2">
    <source>
        <dbReference type="EMBL" id="BDY11737.1"/>
    </source>
</evidence>
<dbReference type="RefSeq" id="WP_286336953.1">
    <property type="nucleotide sequence ID" value="NZ_AP027370.1"/>
</dbReference>
<evidence type="ECO:0000313" key="3">
    <source>
        <dbReference type="Proteomes" id="UP001321445"/>
    </source>
</evidence>